<dbReference type="RefSeq" id="WP_020892737.1">
    <property type="nucleotide sequence ID" value="NZ_BJYV01000009.1"/>
</dbReference>
<dbReference type="AlphaFoldDB" id="A0A512CBR3"/>
<dbReference type="SUPFAM" id="SSF48452">
    <property type="entry name" value="TPR-like"/>
    <property type="match status" value="1"/>
</dbReference>
<dbReference type="GO" id="GO:0009279">
    <property type="term" value="C:cell outer membrane"/>
    <property type="evidence" value="ECO:0007669"/>
    <property type="project" value="UniProtKB-SubCell"/>
</dbReference>
<keyword evidence="4" id="KW-0472">Membrane</keyword>
<evidence type="ECO:0000313" key="8">
    <source>
        <dbReference type="EMBL" id="GEO21651.1"/>
    </source>
</evidence>
<reference evidence="8 9" key="1">
    <citation type="submission" date="2019-07" db="EMBL/GenBank/DDBJ databases">
        <title>Whole genome shotgun sequence of Cyclobacterium qasimii NBRC 106168.</title>
        <authorList>
            <person name="Hosoyama A."/>
            <person name="Uohara A."/>
            <person name="Ohji S."/>
            <person name="Ichikawa N."/>
        </authorList>
    </citation>
    <scope>NUCLEOTIDE SEQUENCE [LARGE SCALE GENOMIC DNA]</scope>
    <source>
        <strain evidence="8 9">NBRC 106168</strain>
    </source>
</reference>
<feature type="domain" description="SusD-like N-terminal" evidence="7">
    <location>
        <begin position="103"/>
        <end position="246"/>
    </location>
</feature>
<organism evidence="8 9">
    <name type="scientific">Cyclobacterium qasimii</name>
    <dbReference type="NCBI Taxonomy" id="1350429"/>
    <lineage>
        <taxon>Bacteria</taxon>
        <taxon>Pseudomonadati</taxon>
        <taxon>Bacteroidota</taxon>
        <taxon>Cytophagia</taxon>
        <taxon>Cytophagales</taxon>
        <taxon>Cyclobacteriaceae</taxon>
        <taxon>Cyclobacterium</taxon>
    </lineage>
</organism>
<dbReference type="Gene3D" id="1.25.40.390">
    <property type="match status" value="1"/>
</dbReference>
<dbReference type="Pfam" id="PF14322">
    <property type="entry name" value="SusD-like_3"/>
    <property type="match status" value="1"/>
</dbReference>
<evidence type="ECO:0000256" key="1">
    <source>
        <dbReference type="ARBA" id="ARBA00004442"/>
    </source>
</evidence>
<dbReference type="EMBL" id="BJYV01000009">
    <property type="protein sequence ID" value="GEO21651.1"/>
    <property type="molecule type" value="Genomic_DNA"/>
</dbReference>
<dbReference type="Proteomes" id="UP000321301">
    <property type="component" value="Unassembled WGS sequence"/>
</dbReference>
<evidence type="ECO:0000259" key="6">
    <source>
        <dbReference type="Pfam" id="PF07980"/>
    </source>
</evidence>
<dbReference type="PROSITE" id="PS51257">
    <property type="entry name" value="PROKAR_LIPOPROTEIN"/>
    <property type="match status" value="1"/>
</dbReference>
<dbReference type="Pfam" id="PF07980">
    <property type="entry name" value="SusD_RagB"/>
    <property type="match status" value="1"/>
</dbReference>
<dbReference type="InterPro" id="IPR012944">
    <property type="entry name" value="SusD_RagB_dom"/>
</dbReference>
<comment type="subcellular location">
    <subcellularLocation>
        <location evidence="1">Cell outer membrane</location>
    </subcellularLocation>
</comment>
<feature type="domain" description="RagB/SusD" evidence="6">
    <location>
        <begin position="339"/>
        <end position="593"/>
    </location>
</feature>
<dbReference type="InterPro" id="IPR011990">
    <property type="entry name" value="TPR-like_helical_dom_sf"/>
</dbReference>
<protein>
    <submittedName>
        <fullName evidence="8">Membrane protein</fullName>
    </submittedName>
</protein>
<accession>A0A512CBR3</accession>
<keyword evidence="3" id="KW-0732">Signal</keyword>
<gene>
    <name evidence="8" type="ORF">CQA01_21850</name>
</gene>
<evidence type="ECO:0000256" key="3">
    <source>
        <dbReference type="ARBA" id="ARBA00022729"/>
    </source>
</evidence>
<evidence type="ECO:0000256" key="4">
    <source>
        <dbReference type="ARBA" id="ARBA00023136"/>
    </source>
</evidence>
<keyword evidence="9" id="KW-1185">Reference proteome</keyword>
<evidence type="ECO:0000313" key="9">
    <source>
        <dbReference type="Proteomes" id="UP000321301"/>
    </source>
</evidence>
<comment type="similarity">
    <text evidence="2">Belongs to the SusD family.</text>
</comment>
<comment type="caution">
    <text evidence="8">The sequence shown here is derived from an EMBL/GenBank/DDBJ whole genome shotgun (WGS) entry which is preliminary data.</text>
</comment>
<name>A0A512CBR3_9BACT</name>
<evidence type="ECO:0000256" key="5">
    <source>
        <dbReference type="ARBA" id="ARBA00023237"/>
    </source>
</evidence>
<evidence type="ECO:0000256" key="2">
    <source>
        <dbReference type="ARBA" id="ARBA00006275"/>
    </source>
</evidence>
<keyword evidence="5" id="KW-0998">Cell outer membrane</keyword>
<sequence length="593" mass="68200">MKTILKPHWILSIILPFLFISCEDYLDRTPEADITEEDIFGTFESYMGYADYNYAEVVDLLGQYAPYVPYWGGEGLFIFSDKVTAANKGEYWTLIGRGLVNYYWVNNRPRIGDWDNFGEGGIWYGGWRGIRRSNTALLNIDMLQGSEEQKDIIKGQSYFFRAYFHQQIIEGFGGMPYADVIFEGTDVPKLPRLSYQETAEKIDADMDKAIALLPVDWDNSILGQNSQGTNTGRITKGAAMALKGRFLLYAASPLMNGFSNNDFSYNEDFSKRSAAASWEVIKMANEGVYSLVPWEDYGSLFHNNNDGTNVWTTETLWLKPTKEIGSLMWSTARLHWHPNYLGAEGGMTTASQNFVDRFEMADGSRYKVEYDQDNNKRWENRDPRFKANIAVDRDKVGDNVNSVWHGYVGDEPSARPNNQAASTYLINKFIPYGMNTFDNEWRNYQFRPSLIRLAEVYLNYAEAVTAAYGPLGTAPGASLTAVDAINIIRERAGMPLVTEAATGYDSFMDLVRNERSVELAFEGNGYWVDIRRWYIGHLQENKPLYTLDFDKDWTFFNRNLHTLRVFDNPKHYWLPIYREQVQLYPEFEQNPGW</sequence>
<proteinExistence type="inferred from homology"/>
<evidence type="ECO:0000259" key="7">
    <source>
        <dbReference type="Pfam" id="PF14322"/>
    </source>
</evidence>
<dbReference type="InterPro" id="IPR033985">
    <property type="entry name" value="SusD-like_N"/>
</dbReference>